<dbReference type="EMBL" id="KN832886">
    <property type="protein sequence ID" value="KIM95839.1"/>
    <property type="molecule type" value="Genomic_DNA"/>
</dbReference>
<keyword evidence="3" id="KW-0949">S-adenosyl-L-methionine</keyword>
<accession>A0A0C3GX50</accession>
<evidence type="ECO:0000313" key="6">
    <source>
        <dbReference type="EMBL" id="KIM95839.1"/>
    </source>
</evidence>
<dbReference type="PROSITE" id="PS51683">
    <property type="entry name" value="SAM_OMT_II"/>
    <property type="match status" value="1"/>
</dbReference>
<dbReference type="AlphaFoldDB" id="A0A0C3GX50"/>
<keyword evidence="1" id="KW-0489">Methyltransferase</keyword>
<evidence type="ECO:0000259" key="5">
    <source>
        <dbReference type="Pfam" id="PF08100"/>
    </source>
</evidence>
<dbReference type="InterPro" id="IPR036388">
    <property type="entry name" value="WH-like_DNA-bd_sf"/>
</dbReference>
<proteinExistence type="predicted"/>
<keyword evidence="7" id="KW-1185">Reference proteome</keyword>
<dbReference type="Gene3D" id="1.10.10.10">
    <property type="entry name" value="Winged helix-like DNA-binding domain superfamily/Winged helix DNA-binding domain"/>
    <property type="match status" value="1"/>
</dbReference>
<dbReference type="PANTHER" id="PTHR43712">
    <property type="entry name" value="PUTATIVE (AFU_ORTHOLOGUE AFUA_4G14580)-RELATED"/>
    <property type="match status" value="1"/>
</dbReference>
<keyword evidence="2" id="KW-0808">Transferase</keyword>
<dbReference type="STRING" id="913774.A0A0C3GX50"/>
<dbReference type="SUPFAM" id="SSF53335">
    <property type="entry name" value="S-adenosyl-L-methionine-dependent methyltransferases"/>
    <property type="match status" value="1"/>
</dbReference>
<evidence type="ECO:0000256" key="3">
    <source>
        <dbReference type="ARBA" id="ARBA00022691"/>
    </source>
</evidence>
<dbReference type="Proteomes" id="UP000054321">
    <property type="component" value="Unassembled WGS sequence"/>
</dbReference>
<feature type="domain" description="O-methyltransferase dimerisation" evidence="5">
    <location>
        <begin position="80"/>
        <end position="154"/>
    </location>
</feature>
<dbReference type="InterPro" id="IPR012967">
    <property type="entry name" value="COMT_dimerisation"/>
</dbReference>
<dbReference type="Pfam" id="PF00891">
    <property type="entry name" value="Methyltransf_2"/>
    <property type="match status" value="1"/>
</dbReference>
<dbReference type="PANTHER" id="PTHR43712:SF2">
    <property type="entry name" value="O-METHYLTRANSFERASE CICE"/>
    <property type="match status" value="1"/>
</dbReference>
<dbReference type="InParanoid" id="A0A0C3GX50"/>
<sequence>MASEILQLAELISSSAKTLIENARKDNVTLPDLNDPFTIPSEAFRGNPESALAANVIVAAASQLATAVGPPPLSIFTMVAGHFRSAALRVCLELNVTEILREAGPQGLHVDDIAARAGVDSMKLGRLMRMISNQNVYRELTPNIFANTRLSSVLDTGKSVEEIQAHPENKHEGTMGFVALAEHSLGDAHKLSAFVLENLKDPKTAMSDEPNCAPFNRVFDVHVPLWEWYERPENSYRRRRFAVAMHGIGLMQPPDTLLKDGAKVVDIGGGIGTSSLQIARAFLKVKTIVQDFPEVVAQAKTLWSKEYPEALSSGRAEFQAHNFFTPQPVKDASVFVLKQIMHDWADPYASKILTELRKVALPDTRLLVVDNIVAYACHDPTYSNNNRIPGAAAKDAPVPLLANFGAANELSYSIDMLMLVYLNSQERALGHLTRLFESNGWRIIRAHRADPPSNFYEPVVAIPIPGFRFE</sequence>
<dbReference type="GO" id="GO:0046983">
    <property type="term" value="F:protein dimerization activity"/>
    <property type="evidence" value="ECO:0007669"/>
    <property type="project" value="InterPro"/>
</dbReference>
<evidence type="ECO:0000256" key="2">
    <source>
        <dbReference type="ARBA" id="ARBA00022679"/>
    </source>
</evidence>
<organism evidence="6 7">
    <name type="scientific">Oidiodendron maius (strain Zn)</name>
    <dbReference type="NCBI Taxonomy" id="913774"/>
    <lineage>
        <taxon>Eukaryota</taxon>
        <taxon>Fungi</taxon>
        <taxon>Dikarya</taxon>
        <taxon>Ascomycota</taxon>
        <taxon>Pezizomycotina</taxon>
        <taxon>Leotiomycetes</taxon>
        <taxon>Leotiomycetes incertae sedis</taxon>
        <taxon>Myxotrichaceae</taxon>
        <taxon>Oidiodendron</taxon>
    </lineage>
</organism>
<dbReference type="GO" id="GO:0008171">
    <property type="term" value="F:O-methyltransferase activity"/>
    <property type="evidence" value="ECO:0007669"/>
    <property type="project" value="InterPro"/>
</dbReference>
<dbReference type="Gene3D" id="3.40.50.150">
    <property type="entry name" value="Vaccinia Virus protein VP39"/>
    <property type="match status" value="1"/>
</dbReference>
<dbReference type="HOGENOM" id="CLU_005533_0_3_1"/>
<reference evidence="7" key="2">
    <citation type="submission" date="2015-01" db="EMBL/GenBank/DDBJ databases">
        <title>Evolutionary Origins and Diversification of the Mycorrhizal Mutualists.</title>
        <authorList>
            <consortium name="DOE Joint Genome Institute"/>
            <consortium name="Mycorrhizal Genomics Consortium"/>
            <person name="Kohler A."/>
            <person name="Kuo A."/>
            <person name="Nagy L.G."/>
            <person name="Floudas D."/>
            <person name="Copeland A."/>
            <person name="Barry K.W."/>
            <person name="Cichocki N."/>
            <person name="Veneault-Fourrey C."/>
            <person name="LaButti K."/>
            <person name="Lindquist E.A."/>
            <person name="Lipzen A."/>
            <person name="Lundell T."/>
            <person name="Morin E."/>
            <person name="Murat C."/>
            <person name="Riley R."/>
            <person name="Ohm R."/>
            <person name="Sun H."/>
            <person name="Tunlid A."/>
            <person name="Henrissat B."/>
            <person name="Grigoriev I.V."/>
            <person name="Hibbett D.S."/>
            <person name="Martin F."/>
        </authorList>
    </citation>
    <scope>NUCLEOTIDE SEQUENCE [LARGE SCALE GENOMIC DNA]</scope>
    <source>
        <strain evidence="7">Zn</strain>
    </source>
</reference>
<feature type="domain" description="O-methyltransferase C-terminal" evidence="4">
    <location>
        <begin position="258"/>
        <end position="382"/>
    </location>
</feature>
<dbReference type="InterPro" id="IPR016461">
    <property type="entry name" value="COMT-like"/>
</dbReference>
<dbReference type="InterPro" id="IPR036390">
    <property type="entry name" value="WH_DNA-bd_sf"/>
</dbReference>
<dbReference type="GO" id="GO:0032259">
    <property type="term" value="P:methylation"/>
    <property type="evidence" value="ECO:0007669"/>
    <property type="project" value="UniProtKB-KW"/>
</dbReference>
<dbReference type="OrthoDB" id="2410195at2759"/>
<evidence type="ECO:0000259" key="4">
    <source>
        <dbReference type="Pfam" id="PF00891"/>
    </source>
</evidence>
<protein>
    <submittedName>
        <fullName evidence="6">Uncharacterized protein</fullName>
    </submittedName>
</protein>
<evidence type="ECO:0000313" key="7">
    <source>
        <dbReference type="Proteomes" id="UP000054321"/>
    </source>
</evidence>
<reference evidence="6 7" key="1">
    <citation type="submission" date="2014-04" db="EMBL/GenBank/DDBJ databases">
        <authorList>
            <consortium name="DOE Joint Genome Institute"/>
            <person name="Kuo A."/>
            <person name="Martino E."/>
            <person name="Perotto S."/>
            <person name="Kohler A."/>
            <person name="Nagy L.G."/>
            <person name="Floudas D."/>
            <person name="Copeland A."/>
            <person name="Barry K.W."/>
            <person name="Cichocki N."/>
            <person name="Veneault-Fourrey C."/>
            <person name="LaButti K."/>
            <person name="Lindquist E.A."/>
            <person name="Lipzen A."/>
            <person name="Lundell T."/>
            <person name="Morin E."/>
            <person name="Murat C."/>
            <person name="Sun H."/>
            <person name="Tunlid A."/>
            <person name="Henrissat B."/>
            <person name="Grigoriev I.V."/>
            <person name="Hibbett D.S."/>
            <person name="Martin F."/>
            <person name="Nordberg H.P."/>
            <person name="Cantor M.N."/>
            <person name="Hua S.X."/>
        </authorList>
    </citation>
    <scope>NUCLEOTIDE SEQUENCE [LARGE SCALE GENOMIC DNA]</scope>
    <source>
        <strain evidence="6 7">Zn</strain>
    </source>
</reference>
<dbReference type="Pfam" id="PF08100">
    <property type="entry name" value="Dimerisation"/>
    <property type="match status" value="1"/>
</dbReference>
<dbReference type="InterPro" id="IPR029063">
    <property type="entry name" value="SAM-dependent_MTases_sf"/>
</dbReference>
<evidence type="ECO:0000256" key="1">
    <source>
        <dbReference type="ARBA" id="ARBA00022603"/>
    </source>
</evidence>
<gene>
    <name evidence="6" type="ORF">OIDMADRAFT_33917</name>
</gene>
<dbReference type="InterPro" id="IPR001077">
    <property type="entry name" value="COMT_C"/>
</dbReference>
<name>A0A0C3GX50_OIDMZ</name>
<dbReference type="SUPFAM" id="SSF46785">
    <property type="entry name" value="Winged helix' DNA-binding domain"/>
    <property type="match status" value="1"/>
</dbReference>